<gene>
    <name evidence="1" type="ORF">METZ01_LOCUS254527</name>
</gene>
<sequence>MLAIPAAAMAQTGSVAGEVADETGGVLPGVTVEATSEQLIGGARVTVTDGSGLYTIEALVPGTYTVTFTLPGFSTFVRDGVELQSGFTANVDGVLAVGSIEETITVSGAAPIIDVQNVVTQQNLSRDALDILPTGKTYWGYAALTVGMTTNIAGGGHDVGGSVGEGWGHVEIHGSAASDGSVEWDGMSFNNNISDGGGSSKQFFMNQAAIQEIVVSTANMSSEQPFGGVGINAIP</sequence>
<dbReference type="EMBL" id="UINC01068795">
    <property type="protein sequence ID" value="SVC01673.1"/>
    <property type="molecule type" value="Genomic_DNA"/>
</dbReference>
<dbReference type="InterPro" id="IPR013784">
    <property type="entry name" value="Carb-bd-like_fold"/>
</dbReference>
<reference evidence="1" key="1">
    <citation type="submission" date="2018-05" db="EMBL/GenBank/DDBJ databases">
        <authorList>
            <person name="Lanie J.A."/>
            <person name="Ng W.-L."/>
            <person name="Kazmierczak K.M."/>
            <person name="Andrzejewski T.M."/>
            <person name="Davidsen T.M."/>
            <person name="Wayne K.J."/>
            <person name="Tettelin H."/>
            <person name="Glass J.I."/>
            <person name="Rusch D."/>
            <person name="Podicherti R."/>
            <person name="Tsui H.-C.T."/>
            <person name="Winkler M.E."/>
        </authorList>
    </citation>
    <scope>NUCLEOTIDE SEQUENCE</scope>
</reference>
<accession>A0A382IS22</accession>
<evidence type="ECO:0008006" key="2">
    <source>
        <dbReference type="Google" id="ProtNLM"/>
    </source>
</evidence>
<dbReference type="AlphaFoldDB" id="A0A382IS22"/>
<evidence type="ECO:0000313" key="1">
    <source>
        <dbReference type="EMBL" id="SVC01673.1"/>
    </source>
</evidence>
<organism evidence="1">
    <name type="scientific">marine metagenome</name>
    <dbReference type="NCBI Taxonomy" id="408172"/>
    <lineage>
        <taxon>unclassified sequences</taxon>
        <taxon>metagenomes</taxon>
        <taxon>ecological metagenomes</taxon>
    </lineage>
</organism>
<dbReference type="GO" id="GO:0030246">
    <property type="term" value="F:carbohydrate binding"/>
    <property type="evidence" value="ECO:0007669"/>
    <property type="project" value="InterPro"/>
</dbReference>
<dbReference type="Gene3D" id="2.60.40.1120">
    <property type="entry name" value="Carboxypeptidase-like, regulatory domain"/>
    <property type="match status" value="1"/>
</dbReference>
<protein>
    <recommendedName>
        <fullName evidence="2">TonB-dependent receptor plug domain-containing protein</fullName>
    </recommendedName>
</protein>
<name>A0A382IS22_9ZZZZ</name>
<dbReference type="Pfam" id="PF13620">
    <property type="entry name" value="CarboxypepD_reg"/>
    <property type="match status" value="1"/>
</dbReference>
<proteinExistence type="predicted"/>
<feature type="non-terminal residue" evidence="1">
    <location>
        <position position="235"/>
    </location>
</feature>
<dbReference type="SUPFAM" id="SSF49452">
    <property type="entry name" value="Starch-binding domain-like"/>
    <property type="match status" value="1"/>
</dbReference>